<accession>A0ABS7CVQ1</accession>
<protein>
    <recommendedName>
        <fullName evidence="3">Signal transduction histidine kinase dimerisation/phosphoacceptor domain-containing protein</fullName>
    </recommendedName>
</protein>
<evidence type="ECO:0000313" key="2">
    <source>
        <dbReference type="Proteomes" id="UP000813018"/>
    </source>
</evidence>
<dbReference type="SUPFAM" id="SSF47384">
    <property type="entry name" value="Homodimeric domain of signal transducing histidine kinase"/>
    <property type="match status" value="1"/>
</dbReference>
<comment type="caution">
    <text evidence="1">The sequence shown here is derived from an EMBL/GenBank/DDBJ whole genome shotgun (WGS) entry which is preliminary data.</text>
</comment>
<evidence type="ECO:0008006" key="3">
    <source>
        <dbReference type="Google" id="ProtNLM"/>
    </source>
</evidence>
<reference evidence="1 2" key="1">
    <citation type="journal article" date="2016" name="Int. J. Syst. Evol. Microbiol.">
        <title>Pontibacter aydingkolensis sp. nov., isolated from soil of a salt lake.</title>
        <authorList>
            <person name="Osman G."/>
            <person name="Zhang T."/>
            <person name="Lou K."/>
            <person name="Gao Y."/>
            <person name="Chang W."/>
            <person name="Lin Q."/>
            <person name="Yang H.M."/>
            <person name="Huo X.D."/>
            <person name="Wang N."/>
        </authorList>
    </citation>
    <scope>NUCLEOTIDE SEQUENCE [LARGE SCALE GENOMIC DNA]</scope>
    <source>
        <strain evidence="1 2">KACC 19255</strain>
    </source>
</reference>
<name>A0ABS7CVQ1_9BACT</name>
<evidence type="ECO:0000313" key="1">
    <source>
        <dbReference type="EMBL" id="MBW7467577.1"/>
    </source>
</evidence>
<organism evidence="1 2">
    <name type="scientific">Pontibacter aydingkolensis</name>
    <dbReference type="NCBI Taxonomy" id="1911536"/>
    <lineage>
        <taxon>Bacteria</taxon>
        <taxon>Pseudomonadati</taxon>
        <taxon>Bacteroidota</taxon>
        <taxon>Cytophagia</taxon>
        <taxon>Cytophagales</taxon>
        <taxon>Hymenobacteraceae</taxon>
        <taxon>Pontibacter</taxon>
    </lineage>
</organism>
<dbReference type="Proteomes" id="UP000813018">
    <property type="component" value="Unassembled WGS sequence"/>
</dbReference>
<proteinExistence type="predicted"/>
<dbReference type="InterPro" id="IPR036097">
    <property type="entry name" value="HisK_dim/P_sf"/>
</dbReference>
<dbReference type="Gene3D" id="1.10.287.130">
    <property type="match status" value="1"/>
</dbReference>
<keyword evidence="2" id="KW-1185">Reference proteome</keyword>
<dbReference type="EMBL" id="JAHYXK010000007">
    <property type="protein sequence ID" value="MBW7467577.1"/>
    <property type="molecule type" value="Genomic_DNA"/>
</dbReference>
<gene>
    <name evidence="1" type="ORF">K0O23_10905</name>
</gene>
<sequence>MRDKKKNKLLQKINDELDNFARTVSHDLRSQLENVNGLTTALEACIDSNHLEEAVQLLPMLNEQTFKKDRHITGKWHIGSLTGRALRDQTPVC</sequence>
<dbReference type="RefSeq" id="WP_219877445.1">
    <property type="nucleotide sequence ID" value="NZ_JAHYXK010000007.1"/>
</dbReference>